<evidence type="ECO:0000313" key="3">
    <source>
        <dbReference type="Proteomes" id="UP001150728"/>
    </source>
</evidence>
<organism evidence="2 3">
    <name type="scientific">Pseudomonas asiatica</name>
    <dbReference type="NCBI Taxonomy" id="2219225"/>
    <lineage>
        <taxon>Bacteria</taxon>
        <taxon>Pseudomonadati</taxon>
        <taxon>Pseudomonadota</taxon>
        <taxon>Gammaproteobacteria</taxon>
        <taxon>Pseudomonadales</taxon>
        <taxon>Pseudomonadaceae</taxon>
        <taxon>Pseudomonas</taxon>
    </lineage>
</organism>
<dbReference type="PANTHER" id="PTHR48079:SF6">
    <property type="entry name" value="NAD(P)-BINDING DOMAIN-CONTAINING PROTEIN-RELATED"/>
    <property type="match status" value="1"/>
</dbReference>
<accession>A0A9X4DEU6</accession>
<name>A0A9X4DEU6_9PSED</name>
<sequence length="322" mass="34565">MRMKVILTGASGFVGGAVLKALSRNANVETVVPLRSPLRQMPAGVVSYPIGDLTDDQSAQLLAHRPDVVVHCASRVHIMSDTASDPLAEFRRINVDGTLAFARAASAAGARRFVFISSIKVNGEQTHPGQAYSADDMPHPVDPYGISKHEAEQGLLALGAQTGMEIVIIRPVLVYGPGVKANFLSMMRWLDRGVPLPFGAIHNRRSLVALDNVVDLVLTCIDHPAAANQVFLVSDGEDLSTTELLARMARALGKPARLLPVPAWLLSSGAKVLGKGSLSQRLCGSLQVDIDKTCKLLGWRPPVRVDAALLAAARYYQEKNNQ</sequence>
<dbReference type="GO" id="GO:0004029">
    <property type="term" value="F:aldehyde dehydrogenase (NAD+) activity"/>
    <property type="evidence" value="ECO:0007669"/>
    <property type="project" value="TreeGrafter"/>
</dbReference>
<dbReference type="Gene3D" id="3.40.50.720">
    <property type="entry name" value="NAD(P)-binding Rossmann-like Domain"/>
    <property type="match status" value="1"/>
</dbReference>
<dbReference type="AlphaFoldDB" id="A0A9X4DEU6"/>
<gene>
    <name evidence="2" type="ORF">NP554_27515</name>
</gene>
<dbReference type="EMBL" id="JANIAM010000037">
    <property type="protein sequence ID" value="MDD2115546.1"/>
    <property type="molecule type" value="Genomic_DNA"/>
</dbReference>
<dbReference type="InterPro" id="IPR036291">
    <property type="entry name" value="NAD(P)-bd_dom_sf"/>
</dbReference>
<dbReference type="GO" id="GO:0005737">
    <property type="term" value="C:cytoplasm"/>
    <property type="evidence" value="ECO:0007669"/>
    <property type="project" value="TreeGrafter"/>
</dbReference>
<evidence type="ECO:0000313" key="2">
    <source>
        <dbReference type="EMBL" id="MDD2115546.1"/>
    </source>
</evidence>
<protein>
    <submittedName>
        <fullName evidence="2">SDR family oxidoreductase</fullName>
    </submittedName>
</protein>
<dbReference type="SUPFAM" id="SSF51735">
    <property type="entry name" value="NAD(P)-binding Rossmann-fold domains"/>
    <property type="match status" value="1"/>
</dbReference>
<dbReference type="InterPro" id="IPR001509">
    <property type="entry name" value="Epimerase_deHydtase"/>
</dbReference>
<dbReference type="InterPro" id="IPR051783">
    <property type="entry name" value="NAD(P)-dependent_oxidoreduct"/>
</dbReference>
<dbReference type="Pfam" id="PF01370">
    <property type="entry name" value="Epimerase"/>
    <property type="match status" value="1"/>
</dbReference>
<evidence type="ECO:0000259" key="1">
    <source>
        <dbReference type="Pfam" id="PF01370"/>
    </source>
</evidence>
<dbReference type="PANTHER" id="PTHR48079">
    <property type="entry name" value="PROTEIN YEEZ"/>
    <property type="match status" value="1"/>
</dbReference>
<dbReference type="Proteomes" id="UP001150728">
    <property type="component" value="Unassembled WGS sequence"/>
</dbReference>
<proteinExistence type="predicted"/>
<comment type="caution">
    <text evidence="2">The sequence shown here is derived from an EMBL/GenBank/DDBJ whole genome shotgun (WGS) entry which is preliminary data.</text>
</comment>
<reference evidence="2" key="1">
    <citation type="submission" date="2022-07" db="EMBL/GenBank/DDBJ databases">
        <title>Multi-strain Analysis of Pseudomonas putida Reveals Metabolic and Genetic Diversity.</title>
        <authorList>
            <person name="Monk J.M."/>
        </authorList>
    </citation>
    <scope>NUCLEOTIDE SEQUENCE</scope>
    <source>
        <strain evidence="2">17633</strain>
    </source>
</reference>
<dbReference type="CDD" id="cd05232">
    <property type="entry name" value="UDP_G4E_4_SDR_e"/>
    <property type="match status" value="1"/>
</dbReference>
<feature type="domain" description="NAD-dependent epimerase/dehydratase" evidence="1">
    <location>
        <begin position="5"/>
        <end position="228"/>
    </location>
</feature>